<organism evidence="1 2">
    <name type="scientific">Mycena chlorophos</name>
    <name type="common">Agaric fungus</name>
    <name type="synonym">Agaricus chlorophos</name>
    <dbReference type="NCBI Taxonomy" id="658473"/>
    <lineage>
        <taxon>Eukaryota</taxon>
        <taxon>Fungi</taxon>
        <taxon>Dikarya</taxon>
        <taxon>Basidiomycota</taxon>
        <taxon>Agaricomycotina</taxon>
        <taxon>Agaricomycetes</taxon>
        <taxon>Agaricomycetidae</taxon>
        <taxon>Agaricales</taxon>
        <taxon>Marasmiineae</taxon>
        <taxon>Mycenaceae</taxon>
        <taxon>Mycena</taxon>
    </lineage>
</organism>
<evidence type="ECO:0000313" key="1">
    <source>
        <dbReference type="EMBL" id="GAT49903.1"/>
    </source>
</evidence>
<name>A0ABQ0LFM0_MYCCL</name>
<protein>
    <submittedName>
        <fullName evidence="1">Uncharacterized protein</fullName>
    </submittedName>
</protein>
<accession>A0ABQ0LFM0</accession>
<dbReference type="EMBL" id="DF846039">
    <property type="protein sequence ID" value="GAT49903.1"/>
    <property type="molecule type" value="Genomic_DNA"/>
</dbReference>
<gene>
    <name evidence="1" type="ORF">MCHLO_07187</name>
</gene>
<proteinExistence type="predicted"/>
<dbReference type="Proteomes" id="UP000815677">
    <property type="component" value="Unassembled WGS sequence"/>
</dbReference>
<evidence type="ECO:0000313" key="2">
    <source>
        <dbReference type="Proteomes" id="UP000815677"/>
    </source>
</evidence>
<sequence length="334" mass="35708">MASCPSQPNLSSEPPPSATLRVSAVQPTTAAPWLRHQHLRGVLYPAFSRILPPWPQKAQGPAASVFAPRACLKMSTRVDLNFPPSSSNIFVVDSLSIVDSLGSTVTARVLKFSAASWNSLTRVVCAWVPRRCSCRRSPSARALSGVSKGFGPAASGTQAGLQIYVGSRALPPLLFHDFAPRRAANRQSFESTGTAAICRRCGPQISAPPYLERAAHSAPRRPSVIHQPSNPAAPPALQGFCPAASSAALGLDRYAHGYPLSLPAIMPPVPILRNSSAHQSRRVGDRLKILPRGERHRSGTLPPRSSPVNVCRSVCAANSRKRPERCPARPDLAL</sequence>
<reference evidence="1" key="1">
    <citation type="submission" date="2014-09" db="EMBL/GenBank/DDBJ databases">
        <title>Genome sequence of the luminous mushroom Mycena chlorophos for searching fungal bioluminescence genes.</title>
        <authorList>
            <person name="Tanaka Y."/>
            <person name="Kasuga D."/>
            <person name="Oba Y."/>
            <person name="Hase S."/>
            <person name="Sato K."/>
            <person name="Oba Y."/>
            <person name="Sakakibara Y."/>
        </authorList>
    </citation>
    <scope>NUCLEOTIDE SEQUENCE</scope>
</reference>
<keyword evidence="2" id="KW-1185">Reference proteome</keyword>